<evidence type="ECO:0000313" key="2">
    <source>
        <dbReference type="Proteomes" id="UP000238634"/>
    </source>
</evidence>
<protein>
    <recommendedName>
        <fullName evidence="3">CRISPR-associated protein</fullName>
    </recommendedName>
</protein>
<proteinExistence type="predicted"/>
<name>A0A2T1DLE3_9CYAN</name>
<dbReference type="EMBL" id="PVWG01000003">
    <property type="protein sequence ID" value="PSB21318.1"/>
    <property type="molecule type" value="Genomic_DNA"/>
</dbReference>
<sequence length="517" mass="59942">MNIWLVTTGSSDVQLTTNEHWNDWWQDIKKSLHRLPFEPARSIDDEGEPYRLPARVLGIAYDRLPDEVRPYLDFPLLKGFTQKLKDQGTAIDLIIILMSNQENIFPEAERETNRCPYWQDTCQLCPILEGYFQKHFPEAKLTPLMLEPDSLEPGLDDWDAVLGLVRRKIGSLDIEPETVYVSHQAGTPAISSAVQFASLAKFGDRVQFLVSSEYVPKITRMIASSKYLSAIRLQEAKALLDRPDYPGIQILLKSYLKDDDTRVLLSSAIQWNSAEFEKFSDQFRNDNLLEKYPELVKDIQERTKEENWWWIAYEEAYLALTRQNQDNIVEAFFHSFRAFEGIFSAWVNYEFGGNNHIEIKKGMSYLKCSVLSDPKGYFSKAKFKQNGDPNDDLAKLKCKIEKDNGVELDLATICKLFRSCRSEYKQECGELKIFWDSDKENNVCEKRNFIMHQIQGISKEKLWEFWGVSTSEEWQGRLLKFLNFIAKTDLSKEFKSLEDASLMAQVHQKLKSAIAHL</sequence>
<organism evidence="1 2">
    <name type="scientific">Phormidesmis priestleyi ULC007</name>
    <dbReference type="NCBI Taxonomy" id="1920490"/>
    <lineage>
        <taxon>Bacteria</taxon>
        <taxon>Bacillati</taxon>
        <taxon>Cyanobacteriota</taxon>
        <taxon>Cyanophyceae</taxon>
        <taxon>Leptolyngbyales</taxon>
        <taxon>Leptolyngbyaceae</taxon>
        <taxon>Phormidesmis</taxon>
    </lineage>
</organism>
<dbReference type="RefSeq" id="WP_073069968.1">
    <property type="nucleotide sequence ID" value="NZ_MPPI01000004.1"/>
</dbReference>
<dbReference type="Proteomes" id="UP000238634">
    <property type="component" value="Unassembled WGS sequence"/>
</dbReference>
<dbReference type="OrthoDB" id="428676at2"/>
<comment type="caution">
    <text evidence="1">The sequence shown here is derived from an EMBL/GenBank/DDBJ whole genome shotgun (WGS) entry which is preliminary data.</text>
</comment>
<gene>
    <name evidence="1" type="ORF">C7B65_05155</name>
</gene>
<dbReference type="STRING" id="1920490.GCA_001895925_02339"/>
<accession>A0A2T1DLE3</accession>
<evidence type="ECO:0000313" key="1">
    <source>
        <dbReference type="EMBL" id="PSB21318.1"/>
    </source>
</evidence>
<evidence type="ECO:0008006" key="3">
    <source>
        <dbReference type="Google" id="ProtNLM"/>
    </source>
</evidence>
<keyword evidence="2" id="KW-1185">Reference proteome</keyword>
<reference evidence="1 2" key="2">
    <citation type="submission" date="2018-03" db="EMBL/GenBank/DDBJ databases">
        <title>The ancient ancestry and fast evolution of plastids.</title>
        <authorList>
            <person name="Moore K.R."/>
            <person name="Magnabosco C."/>
            <person name="Momper L."/>
            <person name="Gold D.A."/>
            <person name="Bosak T."/>
            <person name="Fournier G.P."/>
        </authorList>
    </citation>
    <scope>NUCLEOTIDE SEQUENCE [LARGE SCALE GENOMIC DNA]</scope>
    <source>
        <strain evidence="1 2">ULC007</strain>
    </source>
</reference>
<reference evidence="1 2" key="1">
    <citation type="submission" date="2018-02" db="EMBL/GenBank/DDBJ databases">
        <authorList>
            <person name="Cohen D.B."/>
            <person name="Kent A.D."/>
        </authorList>
    </citation>
    <scope>NUCLEOTIDE SEQUENCE [LARGE SCALE GENOMIC DNA]</scope>
    <source>
        <strain evidence="1 2">ULC007</strain>
    </source>
</reference>
<dbReference type="AlphaFoldDB" id="A0A2T1DLE3"/>